<feature type="domain" description="Piwi" evidence="4">
    <location>
        <begin position="589"/>
        <end position="881"/>
    </location>
</feature>
<evidence type="ECO:0000259" key="3">
    <source>
        <dbReference type="PROSITE" id="PS50821"/>
    </source>
</evidence>
<accession>A0A226DLF8</accession>
<evidence type="ECO:0000259" key="4">
    <source>
        <dbReference type="PROSITE" id="PS50822"/>
    </source>
</evidence>
<dbReference type="PROSITE" id="PS50822">
    <property type="entry name" value="PIWI"/>
    <property type="match status" value="1"/>
</dbReference>
<evidence type="ECO:0000313" key="5">
    <source>
        <dbReference type="EMBL" id="OXA45451.1"/>
    </source>
</evidence>
<feature type="domain" description="PAZ" evidence="3">
    <location>
        <begin position="311"/>
        <end position="422"/>
    </location>
</feature>
<name>A0A226DLF8_FOLCA</name>
<evidence type="ECO:0000256" key="2">
    <source>
        <dbReference type="SAM" id="MobiDB-lite"/>
    </source>
</evidence>
<feature type="compositionally biased region" description="Gly residues" evidence="2">
    <location>
        <begin position="73"/>
        <end position="82"/>
    </location>
</feature>
<dbReference type="InterPro" id="IPR036085">
    <property type="entry name" value="PAZ_dom_sf"/>
</dbReference>
<dbReference type="GO" id="GO:0003723">
    <property type="term" value="F:RNA binding"/>
    <property type="evidence" value="ECO:0007669"/>
    <property type="project" value="InterPro"/>
</dbReference>
<dbReference type="Pfam" id="PF02170">
    <property type="entry name" value="PAZ"/>
    <property type="match status" value="1"/>
</dbReference>
<dbReference type="CDD" id="cd04658">
    <property type="entry name" value="Piwi_piwi-like_Euk"/>
    <property type="match status" value="1"/>
</dbReference>
<dbReference type="PANTHER" id="PTHR22891">
    <property type="entry name" value="EUKARYOTIC TRANSLATION INITIATION FACTOR 2C"/>
    <property type="match status" value="1"/>
</dbReference>
<dbReference type="OMA" id="TTNEHAY"/>
<dbReference type="SMART" id="SM00949">
    <property type="entry name" value="PAZ"/>
    <property type="match status" value="1"/>
</dbReference>
<dbReference type="Pfam" id="PF08699">
    <property type="entry name" value="ArgoL1"/>
    <property type="match status" value="1"/>
</dbReference>
<feature type="compositionally biased region" description="Basic and acidic residues" evidence="2">
    <location>
        <begin position="105"/>
        <end position="124"/>
    </location>
</feature>
<dbReference type="Pfam" id="PF02171">
    <property type="entry name" value="Piwi"/>
    <property type="match status" value="1"/>
</dbReference>
<dbReference type="SMART" id="SM00950">
    <property type="entry name" value="Piwi"/>
    <property type="match status" value="1"/>
</dbReference>
<dbReference type="InterPro" id="IPR036397">
    <property type="entry name" value="RNaseH_sf"/>
</dbReference>
<dbReference type="Gene3D" id="3.40.50.2300">
    <property type="match status" value="1"/>
</dbReference>
<feature type="region of interest" description="Disordered" evidence="2">
    <location>
        <begin position="1"/>
        <end position="124"/>
    </location>
</feature>
<dbReference type="InterPro" id="IPR003100">
    <property type="entry name" value="PAZ_dom"/>
</dbReference>
<evidence type="ECO:0000313" key="6">
    <source>
        <dbReference type="Proteomes" id="UP000198287"/>
    </source>
</evidence>
<dbReference type="OrthoDB" id="445936at2759"/>
<dbReference type="InterPro" id="IPR003165">
    <property type="entry name" value="Piwi"/>
</dbReference>
<proteinExistence type="inferred from homology"/>
<dbReference type="AlphaFoldDB" id="A0A226DLF8"/>
<sequence>MNPSEGSSPEERVTARGRSRPRNVPQPAVQLGPVDPYAPPPMEIEPAGNAAGGPGFDQLISEYRADSSNGNGSSNGSGNGSEGGREGSSSPEEQAFARGRGRGGRSRDEPRVARQHESRFGRGLEELRTRAEGWNKMGKSGTVQRFFVNYFQLQMKKTIEFRLYLVNFDPEIDHIPKRKALLRMREADIGPYLFEGTQLFTTRIIPIENLRFEASFPDKPDDVWTVNIDFIRQCDRREPVVTQLYNVLLKKAQETLALTLLGRFYFDSEQKIDIRQHRLQLWPGFVTSIRQMERDVYLNVDPTFKVCRTETVFDLMKEMRQTSRNFKGDIEAAVIGTVVMTTYNKKTYKITGINWDIRPTGSFTVSRGGVESQVTFVEYFEKKGIRLNASQPMLVSAPTKRDIRRGDVGDKILPPEICYQTGLNDEMRSNFRLMKDLAGHLHMQPQQRIQQTVQFVRRMIESEEVTSELLAWGMRIQGVPCEVPGRLLDQESIRFKSGQAIAGEAADWTMAFRTNQMLLAKPMQRWAIVYPNRDSDGIDNLLRTMDRVGRPLGFPVGNPIQVRITTTNEHAYTEEIERLVEGNQGRLDLIMIILPNPNLSVYAAVKKACSLNYGIPSQCFLSKNVTSKGLMSISTKLVIQMNAKLGGQPWGLANPLKGLMVIGFDVHHGGGRSYGAMTATTSQNMASYFSTVLTLSPGLEMAGEIGLALRKCLQAYRARNDGEFPARIMFYRDGVGEGQLRYVVETELVALQSAITDYYGDQDAPKFSMVIVTKRINTRMFLAVGKDNRVANPPPGSIIDDIITCPEKYDFYLVPQTARQGTVSPVGFNIIHDTSGLDADKMQRFSFKLCHGYFNWSGTVAVPAPCQYAHKLAFLTGTALLNEAREPLLNNLHYL</sequence>
<comment type="similarity">
    <text evidence="1">Belongs to the argonaute family.</text>
</comment>
<reference evidence="5 6" key="1">
    <citation type="submission" date="2015-12" db="EMBL/GenBank/DDBJ databases">
        <title>The genome of Folsomia candida.</title>
        <authorList>
            <person name="Faddeeva A."/>
            <person name="Derks M.F."/>
            <person name="Anvar Y."/>
            <person name="Smit S."/>
            <person name="Van Straalen N."/>
            <person name="Roelofs D."/>
        </authorList>
    </citation>
    <scope>NUCLEOTIDE SEQUENCE [LARGE SCALE GENOMIC DNA]</scope>
    <source>
        <strain evidence="5 6">VU population</strain>
        <tissue evidence="5">Whole body</tissue>
    </source>
</reference>
<dbReference type="Proteomes" id="UP000198287">
    <property type="component" value="Unassembled WGS sequence"/>
</dbReference>
<evidence type="ECO:0000256" key="1">
    <source>
        <dbReference type="RuleBase" id="RU361178"/>
    </source>
</evidence>
<dbReference type="EMBL" id="LNIX01000017">
    <property type="protein sequence ID" value="OXA45451.1"/>
    <property type="molecule type" value="Genomic_DNA"/>
</dbReference>
<dbReference type="Gene3D" id="2.170.260.10">
    <property type="entry name" value="paz domain"/>
    <property type="match status" value="1"/>
</dbReference>
<dbReference type="Gene3D" id="3.30.420.10">
    <property type="entry name" value="Ribonuclease H-like superfamily/Ribonuclease H"/>
    <property type="match status" value="1"/>
</dbReference>
<dbReference type="InterPro" id="IPR012337">
    <property type="entry name" value="RNaseH-like_sf"/>
</dbReference>
<organism evidence="5 6">
    <name type="scientific">Folsomia candida</name>
    <name type="common">Springtail</name>
    <dbReference type="NCBI Taxonomy" id="158441"/>
    <lineage>
        <taxon>Eukaryota</taxon>
        <taxon>Metazoa</taxon>
        <taxon>Ecdysozoa</taxon>
        <taxon>Arthropoda</taxon>
        <taxon>Hexapoda</taxon>
        <taxon>Collembola</taxon>
        <taxon>Entomobryomorpha</taxon>
        <taxon>Isotomoidea</taxon>
        <taxon>Isotomidae</taxon>
        <taxon>Proisotominae</taxon>
        <taxon>Folsomia</taxon>
    </lineage>
</organism>
<gene>
    <name evidence="5" type="ORF">Fcan01_19449</name>
</gene>
<dbReference type="GO" id="GO:0034587">
    <property type="term" value="P:piRNA processing"/>
    <property type="evidence" value="ECO:0007669"/>
    <property type="project" value="UniProtKB-ARBA"/>
</dbReference>
<dbReference type="PROSITE" id="PS50821">
    <property type="entry name" value="PAZ"/>
    <property type="match status" value="1"/>
</dbReference>
<protein>
    <submittedName>
        <fullName evidence="5">Protein piwi</fullName>
    </submittedName>
</protein>
<dbReference type="CDD" id="cd02845">
    <property type="entry name" value="PAZ_piwi_like"/>
    <property type="match status" value="1"/>
</dbReference>
<dbReference type="SUPFAM" id="SSF53098">
    <property type="entry name" value="Ribonuclease H-like"/>
    <property type="match status" value="1"/>
</dbReference>
<keyword evidence="6" id="KW-1185">Reference proteome</keyword>
<dbReference type="InterPro" id="IPR014811">
    <property type="entry name" value="ArgoL1"/>
</dbReference>
<comment type="caution">
    <text evidence="5">The sequence shown here is derived from an EMBL/GenBank/DDBJ whole genome shotgun (WGS) entry which is preliminary data.</text>
</comment>
<dbReference type="SUPFAM" id="SSF101690">
    <property type="entry name" value="PAZ domain"/>
    <property type="match status" value="1"/>
</dbReference>